<proteinExistence type="predicted"/>
<feature type="transmembrane region" description="Helical" evidence="1">
    <location>
        <begin position="137"/>
        <end position="156"/>
    </location>
</feature>
<feature type="transmembrane region" description="Helical" evidence="1">
    <location>
        <begin position="251"/>
        <end position="271"/>
    </location>
</feature>
<accession>A0ABR8D6Z6</accession>
<feature type="transmembrane region" description="Helical" evidence="1">
    <location>
        <begin position="228"/>
        <end position="244"/>
    </location>
</feature>
<dbReference type="Proteomes" id="UP000661112">
    <property type="component" value="Unassembled WGS sequence"/>
</dbReference>
<feature type="transmembrane region" description="Helical" evidence="1">
    <location>
        <begin position="381"/>
        <end position="400"/>
    </location>
</feature>
<sequence length="463" mass="52184">MYWQPPINKKRKKIGLIDNTKLIIFAFSTVFYSRIFCSITRAPSILNLAHFAIVPLVLGVILFTSRAKDRKQIAIAYYLLIGLFILLAGVLASALWNNAGLINAIVSFMMLGEPFMFLLAIVCIPMSNESIKRIKNWLIWSAVINFLLAAVQKPLIDSGKLFANGFNGTDGCGGVFFVSGAGNYVSASVSVAFALYFFIQEKSFPLWMRITVMLGAFWQILFSDSKQLLLAYLIAWGFLILVNSKDMVKTIKLLIATFIFGYGFLWCLQNVEAFAAFTAWARPELYGPDGDAWYAKFYSVRDILSQYKSSWDWLFGLGPGHTVSRLGAWFLRDYWSILGPLGATTNPIGQEAIQFVNSFWLCYSSSLFSPIFGWAGIWGDLGILGLAAYLFLCFLTWQYFGLDDSLKVTLLAVIMMGFIFTQMEEPGFMLAIAFILGLSWQKQRLQKQLQHSTRAAQRQYVIL</sequence>
<feature type="transmembrane region" description="Helical" evidence="1">
    <location>
        <begin position="412"/>
        <end position="438"/>
    </location>
</feature>
<keyword evidence="1" id="KW-1133">Transmembrane helix</keyword>
<evidence type="ECO:0000256" key="1">
    <source>
        <dbReference type="SAM" id="Phobius"/>
    </source>
</evidence>
<gene>
    <name evidence="2" type="ORF">H6G83_15125</name>
</gene>
<evidence type="ECO:0000313" key="2">
    <source>
        <dbReference type="EMBL" id="MBD2501921.1"/>
    </source>
</evidence>
<comment type="caution">
    <text evidence="2">The sequence shown here is derived from an EMBL/GenBank/DDBJ whole genome shotgun (WGS) entry which is preliminary data.</text>
</comment>
<dbReference type="RefSeq" id="WP_190473638.1">
    <property type="nucleotide sequence ID" value="NZ_JACJSG010000018.1"/>
</dbReference>
<feature type="transmembrane region" description="Helical" evidence="1">
    <location>
        <begin position="176"/>
        <end position="199"/>
    </location>
</feature>
<name>A0ABR8D6Z6_9NOST</name>
<feature type="transmembrane region" description="Helical" evidence="1">
    <location>
        <begin position="45"/>
        <end position="63"/>
    </location>
</feature>
<feature type="transmembrane region" description="Helical" evidence="1">
    <location>
        <begin position="75"/>
        <end position="96"/>
    </location>
</feature>
<dbReference type="EMBL" id="JACJSG010000018">
    <property type="protein sequence ID" value="MBD2501921.1"/>
    <property type="molecule type" value="Genomic_DNA"/>
</dbReference>
<keyword evidence="1" id="KW-0812">Transmembrane</keyword>
<reference evidence="2 3" key="1">
    <citation type="journal article" date="2020" name="ISME J.">
        <title>Comparative genomics reveals insights into cyanobacterial evolution and habitat adaptation.</title>
        <authorList>
            <person name="Chen M.Y."/>
            <person name="Teng W.K."/>
            <person name="Zhao L."/>
            <person name="Hu C.X."/>
            <person name="Zhou Y.K."/>
            <person name="Han B.P."/>
            <person name="Song L.R."/>
            <person name="Shu W.S."/>
        </authorList>
    </citation>
    <scope>NUCLEOTIDE SEQUENCE [LARGE SCALE GENOMIC DNA]</scope>
    <source>
        <strain evidence="2 3">FACHB-119</strain>
    </source>
</reference>
<feature type="transmembrane region" description="Helical" evidence="1">
    <location>
        <begin position="102"/>
        <end position="125"/>
    </location>
</feature>
<keyword evidence="1" id="KW-0472">Membrane</keyword>
<evidence type="ECO:0000313" key="3">
    <source>
        <dbReference type="Proteomes" id="UP000661112"/>
    </source>
</evidence>
<feature type="transmembrane region" description="Helical" evidence="1">
    <location>
        <begin position="21"/>
        <end position="39"/>
    </location>
</feature>
<evidence type="ECO:0008006" key="4">
    <source>
        <dbReference type="Google" id="ProtNLM"/>
    </source>
</evidence>
<feature type="transmembrane region" description="Helical" evidence="1">
    <location>
        <begin position="352"/>
        <end position="374"/>
    </location>
</feature>
<feature type="transmembrane region" description="Helical" evidence="1">
    <location>
        <begin position="206"/>
        <end position="222"/>
    </location>
</feature>
<keyword evidence="3" id="KW-1185">Reference proteome</keyword>
<protein>
    <recommendedName>
        <fullName evidence="4">O-antigen polymerase</fullName>
    </recommendedName>
</protein>
<organism evidence="2 3">
    <name type="scientific">Anabaena azotica FACHB-119</name>
    <dbReference type="NCBI Taxonomy" id="947527"/>
    <lineage>
        <taxon>Bacteria</taxon>
        <taxon>Bacillati</taxon>
        <taxon>Cyanobacteriota</taxon>
        <taxon>Cyanophyceae</taxon>
        <taxon>Nostocales</taxon>
        <taxon>Nostocaceae</taxon>
        <taxon>Anabaena</taxon>
        <taxon>Anabaena azotica</taxon>
    </lineage>
</organism>